<dbReference type="EMBL" id="BFAA01001609">
    <property type="protein sequence ID" value="GCB67989.1"/>
    <property type="molecule type" value="Genomic_DNA"/>
</dbReference>
<feature type="compositionally biased region" description="Basic and acidic residues" evidence="1">
    <location>
        <begin position="22"/>
        <end position="51"/>
    </location>
</feature>
<sequence>MDITEHGQTPTDQEIPGVLPYRLRDREQLRKRKLESQEKKTALWVIKEESKRKRGRKAKAGGTSSKPTKEPVVEPEPSPIPAAIEEYQGDTKDDHPVAESETPAPLKESEEPLLTEETPVTSTGILTCPVMSG</sequence>
<gene>
    <name evidence="2" type="ORF">scyTo_0005240</name>
</gene>
<feature type="compositionally biased region" description="Polar residues" evidence="1">
    <location>
        <begin position="1"/>
        <end position="12"/>
    </location>
</feature>
<organism evidence="2 3">
    <name type="scientific">Scyliorhinus torazame</name>
    <name type="common">Cloudy catshark</name>
    <name type="synonym">Catulus torazame</name>
    <dbReference type="NCBI Taxonomy" id="75743"/>
    <lineage>
        <taxon>Eukaryota</taxon>
        <taxon>Metazoa</taxon>
        <taxon>Chordata</taxon>
        <taxon>Craniata</taxon>
        <taxon>Vertebrata</taxon>
        <taxon>Chondrichthyes</taxon>
        <taxon>Elasmobranchii</taxon>
        <taxon>Galeomorphii</taxon>
        <taxon>Galeoidea</taxon>
        <taxon>Carcharhiniformes</taxon>
        <taxon>Scyliorhinidae</taxon>
        <taxon>Scyliorhinus</taxon>
    </lineage>
</organism>
<protein>
    <recommendedName>
        <fullName evidence="4">Hemogen</fullName>
    </recommendedName>
</protein>
<comment type="caution">
    <text evidence="2">The sequence shown here is derived from an EMBL/GenBank/DDBJ whole genome shotgun (WGS) entry which is preliminary data.</text>
</comment>
<reference evidence="2 3" key="1">
    <citation type="journal article" date="2018" name="Nat. Ecol. Evol.">
        <title>Shark genomes provide insights into elasmobranch evolution and the origin of vertebrates.</title>
        <authorList>
            <person name="Hara Y"/>
            <person name="Yamaguchi K"/>
            <person name="Onimaru K"/>
            <person name="Kadota M"/>
            <person name="Koyanagi M"/>
            <person name="Keeley SD"/>
            <person name="Tatsumi K"/>
            <person name="Tanaka K"/>
            <person name="Motone F"/>
            <person name="Kageyama Y"/>
            <person name="Nozu R"/>
            <person name="Adachi N"/>
            <person name="Nishimura O"/>
            <person name="Nakagawa R"/>
            <person name="Tanegashima C"/>
            <person name="Kiyatake I"/>
            <person name="Matsumoto R"/>
            <person name="Murakumo K"/>
            <person name="Nishida K"/>
            <person name="Terakita A"/>
            <person name="Kuratani S"/>
            <person name="Sato K"/>
            <person name="Hyodo S Kuraku.S."/>
        </authorList>
    </citation>
    <scope>NUCLEOTIDE SEQUENCE [LARGE SCALE GENOMIC DNA]</scope>
</reference>
<dbReference type="OMA" id="WVIKEES"/>
<evidence type="ECO:0000256" key="1">
    <source>
        <dbReference type="SAM" id="MobiDB-lite"/>
    </source>
</evidence>
<feature type="compositionally biased region" description="Basic and acidic residues" evidence="1">
    <location>
        <begin position="89"/>
        <end position="98"/>
    </location>
</feature>
<feature type="region of interest" description="Disordered" evidence="1">
    <location>
        <begin position="1"/>
        <end position="133"/>
    </location>
</feature>
<dbReference type="Proteomes" id="UP000288216">
    <property type="component" value="Unassembled WGS sequence"/>
</dbReference>
<dbReference type="OrthoDB" id="9950769at2759"/>
<name>A0A401P4D3_SCYTO</name>
<accession>A0A401P4D3</accession>
<evidence type="ECO:0008006" key="4">
    <source>
        <dbReference type="Google" id="ProtNLM"/>
    </source>
</evidence>
<keyword evidence="3" id="KW-1185">Reference proteome</keyword>
<proteinExistence type="predicted"/>
<evidence type="ECO:0000313" key="3">
    <source>
        <dbReference type="Proteomes" id="UP000288216"/>
    </source>
</evidence>
<dbReference type="AlphaFoldDB" id="A0A401P4D3"/>
<evidence type="ECO:0000313" key="2">
    <source>
        <dbReference type="EMBL" id="GCB67989.1"/>
    </source>
</evidence>